<protein>
    <recommendedName>
        <fullName evidence="4">DNA methylase N-4/N-6 domain-containing protein</fullName>
    </recommendedName>
</protein>
<evidence type="ECO:0000256" key="1">
    <source>
        <dbReference type="ARBA" id="ARBA00006594"/>
    </source>
</evidence>
<keyword evidence="3" id="KW-0808">Transferase</keyword>
<name>A0A0F9NWL1_9ZZZZ</name>
<dbReference type="Gene3D" id="3.40.50.150">
    <property type="entry name" value="Vaccinia Virus protein VP39"/>
    <property type="match status" value="2"/>
</dbReference>
<sequence length="537" mass="59713">MKPYYQDEWVTQYCSDALTILRGLEGDTVDLLVTDPPYGISFMGKSWDKALPDKAIWAECLRVLKPGAFAFVMSIPRSDCLARMIISLQDVGFRVDFTPIFWAYASGFPKAQNMGKAADKKPNRLLAGQMRDKLNELRIKRGFSIKQVNDYFGFATTGSGVAHHWLCHPTQPTIPNNNQYQKLKEWWQLDDSLDELYYEAERELTGIDSSWGKEGSTPLTRYGEFERRDKPSSLQAKALDGSYGGFQPKPAVEVIIVAMKPLSEKTFVDQALKNGHGITWLDDCRVPYESDGDKEGARFGTQMDIRGGNLKTPIGVKATNVLSSQYGRFPANLLVSDDALNDGRVTGSGRRVIGGAPRKHTDHIGQLGADRTNEVMSLGDSGSFSRYFDLDKWWTERIKQLPESVQKTFPFLIVPKASKSEKNKGLGSMPDAIIDTQDCNNLPAMRTNSINTSSGNLRNVLPTKNYHPTVKPLKLMSYLITLGSREGDIIIDPFSGSGTTALASKLLGRKCVGIEIEEKYCEIAANRCSQGVFNLTK</sequence>
<dbReference type="SUPFAM" id="SSF53335">
    <property type="entry name" value="S-adenosyl-L-methionine-dependent methyltransferases"/>
    <property type="match status" value="1"/>
</dbReference>
<dbReference type="GO" id="GO:0032259">
    <property type="term" value="P:methylation"/>
    <property type="evidence" value="ECO:0007669"/>
    <property type="project" value="UniProtKB-KW"/>
</dbReference>
<dbReference type="GO" id="GO:0005737">
    <property type="term" value="C:cytoplasm"/>
    <property type="evidence" value="ECO:0007669"/>
    <property type="project" value="TreeGrafter"/>
</dbReference>
<dbReference type="PANTHER" id="PTHR13370:SF3">
    <property type="entry name" value="TRNA (GUANINE(10)-N2)-METHYLTRANSFERASE HOMOLOG"/>
    <property type="match status" value="1"/>
</dbReference>
<dbReference type="Pfam" id="PF01555">
    <property type="entry name" value="N6_N4_Mtase"/>
    <property type="match status" value="1"/>
</dbReference>
<dbReference type="GO" id="GO:0003677">
    <property type="term" value="F:DNA binding"/>
    <property type="evidence" value="ECO:0007669"/>
    <property type="project" value="InterPro"/>
</dbReference>
<comment type="similarity">
    <text evidence="1">Belongs to the N(4)/N(6)-methyltransferase family.</text>
</comment>
<dbReference type="InterPro" id="IPR029063">
    <property type="entry name" value="SAM-dependent_MTases_sf"/>
</dbReference>
<dbReference type="InterPro" id="IPR002941">
    <property type="entry name" value="DNA_methylase_N4/N6"/>
</dbReference>
<reference evidence="5" key="1">
    <citation type="journal article" date="2015" name="Nature">
        <title>Complex archaea that bridge the gap between prokaryotes and eukaryotes.</title>
        <authorList>
            <person name="Spang A."/>
            <person name="Saw J.H."/>
            <person name="Jorgensen S.L."/>
            <person name="Zaremba-Niedzwiedzka K."/>
            <person name="Martijn J."/>
            <person name="Lind A.E."/>
            <person name="van Eijk R."/>
            <person name="Schleper C."/>
            <person name="Guy L."/>
            <person name="Ettema T.J."/>
        </authorList>
    </citation>
    <scope>NUCLEOTIDE SEQUENCE</scope>
</reference>
<feature type="domain" description="DNA methylase N-4/N-6" evidence="4">
    <location>
        <begin position="449"/>
        <end position="525"/>
    </location>
</feature>
<gene>
    <name evidence="5" type="ORF">LCGC14_0917250</name>
</gene>
<dbReference type="PRINTS" id="PR00508">
    <property type="entry name" value="S21N4MTFRASE"/>
</dbReference>
<dbReference type="EMBL" id="LAZR01003080">
    <property type="protein sequence ID" value="KKN22224.1"/>
    <property type="molecule type" value="Genomic_DNA"/>
</dbReference>
<proteinExistence type="inferred from homology"/>
<evidence type="ECO:0000256" key="2">
    <source>
        <dbReference type="ARBA" id="ARBA00022603"/>
    </source>
</evidence>
<dbReference type="GO" id="GO:0008170">
    <property type="term" value="F:N-methyltransferase activity"/>
    <property type="evidence" value="ECO:0007669"/>
    <property type="project" value="InterPro"/>
</dbReference>
<evidence type="ECO:0000259" key="4">
    <source>
        <dbReference type="Pfam" id="PF01555"/>
    </source>
</evidence>
<dbReference type="PANTHER" id="PTHR13370">
    <property type="entry name" value="RNA METHYLASE-RELATED"/>
    <property type="match status" value="1"/>
</dbReference>
<accession>A0A0F9NWL1</accession>
<evidence type="ECO:0000256" key="3">
    <source>
        <dbReference type="ARBA" id="ARBA00022679"/>
    </source>
</evidence>
<dbReference type="InterPro" id="IPR001091">
    <property type="entry name" value="RM_Methyltransferase"/>
</dbReference>
<evidence type="ECO:0000313" key="5">
    <source>
        <dbReference type="EMBL" id="KKN22224.1"/>
    </source>
</evidence>
<comment type="caution">
    <text evidence="5">The sequence shown here is derived from an EMBL/GenBank/DDBJ whole genome shotgun (WGS) entry which is preliminary data.</text>
</comment>
<dbReference type="PROSITE" id="PS00092">
    <property type="entry name" value="N6_MTASE"/>
    <property type="match status" value="1"/>
</dbReference>
<organism evidence="5">
    <name type="scientific">marine sediment metagenome</name>
    <dbReference type="NCBI Taxonomy" id="412755"/>
    <lineage>
        <taxon>unclassified sequences</taxon>
        <taxon>metagenomes</taxon>
        <taxon>ecological metagenomes</taxon>
    </lineage>
</organism>
<dbReference type="AlphaFoldDB" id="A0A0F9NWL1"/>
<keyword evidence="2" id="KW-0489">Methyltransferase</keyword>
<dbReference type="InterPro" id="IPR002052">
    <property type="entry name" value="DNA_methylase_N6_adenine_CS"/>
</dbReference>